<name>A0AAU0F6A8_9FLAO</name>
<dbReference type="KEGG" id="bpor:BPO_p0106"/>
<sequence>MVELIDLFNQKGVLFKSISEPAFDTTSANGKFIIQIFGAVAEFERNLISERNQNWLGGSEAKK</sequence>
<organism evidence="2 3">
    <name type="scientific">Bergeyella porcorum</name>
    <dbReference type="NCBI Taxonomy" id="1735111"/>
    <lineage>
        <taxon>Bacteria</taxon>
        <taxon>Pseudomonadati</taxon>
        <taxon>Bacteroidota</taxon>
        <taxon>Flavobacteriia</taxon>
        <taxon>Flavobacteriales</taxon>
        <taxon>Weeksellaceae</taxon>
        <taxon>Bergeyella</taxon>
    </lineage>
</organism>
<dbReference type="EMBL" id="CP136427">
    <property type="protein sequence ID" value="WOC53189.1"/>
    <property type="molecule type" value="Genomic_DNA"/>
</dbReference>
<dbReference type="Proteomes" id="UP001432059">
    <property type="component" value="Plasmid pQD2021"/>
</dbReference>
<evidence type="ECO:0000313" key="3">
    <source>
        <dbReference type="Proteomes" id="UP001432059"/>
    </source>
</evidence>
<dbReference type="AlphaFoldDB" id="A0AAU0F6A8"/>
<feature type="domain" description="Resolvase/invertase-type recombinase catalytic" evidence="1">
    <location>
        <begin position="1"/>
        <end position="63"/>
    </location>
</feature>
<evidence type="ECO:0000313" key="2">
    <source>
        <dbReference type="EMBL" id="WOC53189.1"/>
    </source>
</evidence>
<reference evidence="2" key="1">
    <citation type="submission" date="2023-10" db="EMBL/GenBank/DDBJ databases">
        <title>Characterization and whole genome sequencing of a novel strain of Bergeyella porcorum QD2021 isolated from pig.</title>
        <authorList>
            <person name="Liu G."/>
            <person name="Chen C."/>
            <person name="Han X."/>
        </authorList>
    </citation>
    <scope>NUCLEOTIDE SEQUENCE</scope>
    <source>
        <strain evidence="2">QD2021</strain>
        <plasmid evidence="2">pQD2021</plasmid>
    </source>
</reference>
<dbReference type="GO" id="GO:0000150">
    <property type="term" value="F:DNA strand exchange activity"/>
    <property type="evidence" value="ECO:0007669"/>
    <property type="project" value="InterPro"/>
</dbReference>
<dbReference type="Pfam" id="PF00239">
    <property type="entry name" value="Resolvase"/>
    <property type="match status" value="1"/>
</dbReference>
<protein>
    <submittedName>
        <fullName evidence="2">Resolvase, N terminal domain</fullName>
    </submittedName>
</protein>
<gene>
    <name evidence="2" type="ORF">BPO_p0106</name>
</gene>
<dbReference type="GO" id="GO:0003677">
    <property type="term" value="F:DNA binding"/>
    <property type="evidence" value="ECO:0007669"/>
    <property type="project" value="InterPro"/>
</dbReference>
<evidence type="ECO:0000259" key="1">
    <source>
        <dbReference type="PROSITE" id="PS51736"/>
    </source>
</evidence>
<dbReference type="SUPFAM" id="SSF53041">
    <property type="entry name" value="Resolvase-like"/>
    <property type="match status" value="1"/>
</dbReference>
<dbReference type="InterPro" id="IPR006119">
    <property type="entry name" value="Resolv_N"/>
</dbReference>
<geneLocation type="plasmid" evidence="2 3">
    <name>pQD2021</name>
</geneLocation>
<dbReference type="Gene3D" id="3.40.50.1390">
    <property type="entry name" value="Resolvase, N-terminal catalytic domain"/>
    <property type="match status" value="1"/>
</dbReference>
<keyword evidence="2" id="KW-0614">Plasmid</keyword>
<keyword evidence="3" id="KW-1185">Reference proteome</keyword>
<accession>A0AAU0F6A8</accession>
<proteinExistence type="predicted"/>
<dbReference type="PROSITE" id="PS51736">
    <property type="entry name" value="RECOMBINASES_3"/>
    <property type="match status" value="1"/>
</dbReference>
<dbReference type="InterPro" id="IPR036162">
    <property type="entry name" value="Resolvase-like_N_sf"/>
</dbReference>
<dbReference type="RefSeq" id="WP_327985390.1">
    <property type="nucleotide sequence ID" value="NZ_CP136427.1"/>
</dbReference>